<dbReference type="Proteomes" id="UP000198356">
    <property type="component" value="Unassembled WGS sequence"/>
</dbReference>
<name>A0A239KRV7_9BACT</name>
<dbReference type="Pfam" id="PF07811">
    <property type="entry name" value="TadE"/>
    <property type="match status" value="1"/>
</dbReference>
<sequence length="157" mass="16238">MNAILKSIRKLRDESGQAAVELAVSLPLLLLVVTGITTFGIALNNYQTLLNATSVGAQQLAISRGQTTDPCSTTSTAVYNAAQNLTHANLGFKITINGVSYTGTSCSAATTITGSAANMVQGATAQVTVTYPCSLVVYKANYAPTCSLTAQSSELIQ</sequence>
<keyword evidence="1" id="KW-1133">Transmembrane helix</keyword>
<organism evidence="3 4">
    <name type="scientific">Granulicella rosea</name>
    <dbReference type="NCBI Taxonomy" id="474952"/>
    <lineage>
        <taxon>Bacteria</taxon>
        <taxon>Pseudomonadati</taxon>
        <taxon>Acidobacteriota</taxon>
        <taxon>Terriglobia</taxon>
        <taxon>Terriglobales</taxon>
        <taxon>Acidobacteriaceae</taxon>
        <taxon>Granulicella</taxon>
    </lineage>
</organism>
<reference evidence="3 4" key="1">
    <citation type="submission" date="2017-06" db="EMBL/GenBank/DDBJ databases">
        <authorList>
            <person name="Kim H.J."/>
            <person name="Triplett B.A."/>
        </authorList>
    </citation>
    <scope>NUCLEOTIDE SEQUENCE [LARGE SCALE GENOMIC DNA]</scope>
    <source>
        <strain evidence="3 4">DSM 18704</strain>
    </source>
</reference>
<evidence type="ECO:0000313" key="4">
    <source>
        <dbReference type="Proteomes" id="UP000198356"/>
    </source>
</evidence>
<feature type="domain" description="TadE-like" evidence="2">
    <location>
        <begin position="16"/>
        <end position="57"/>
    </location>
</feature>
<gene>
    <name evidence="3" type="ORF">SAMN05421770_105108</name>
</gene>
<evidence type="ECO:0000259" key="2">
    <source>
        <dbReference type="Pfam" id="PF07811"/>
    </source>
</evidence>
<proteinExistence type="predicted"/>
<accession>A0A239KRV7</accession>
<evidence type="ECO:0000313" key="3">
    <source>
        <dbReference type="EMBL" id="SNT19944.1"/>
    </source>
</evidence>
<evidence type="ECO:0000256" key="1">
    <source>
        <dbReference type="SAM" id="Phobius"/>
    </source>
</evidence>
<dbReference type="InterPro" id="IPR012495">
    <property type="entry name" value="TadE-like_dom"/>
</dbReference>
<keyword evidence="1" id="KW-0472">Membrane</keyword>
<keyword evidence="4" id="KW-1185">Reference proteome</keyword>
<feature type="transmembrane region" description="Helical" evidence="1">
    <location>
        <begin position="20"/>
        <end position="43"/>
    </location>
</feature>
<dbReference type="AlphaFoldDB" id="A0A239KRV7"/>
<dbReference type="EMBL" id="FZOU01000005">
    <property type="protein sequence ID" value="SNT19944.1"/>
    <property type="molecule type" value="Genomic_DNA"/>
</dbReference>
<protein>
    <submittedName>
        <fullName evidence="3">TadE-like protein</fullName>
    </submittedName>
</protein>
<keyword evidence="1" id="KW-0812">Transmembrane</keyword>
<dbReference type="RefSeq" id="WP_176441781.1">
    <property type="nucleotide sequence ID" value="NZ_FZOU01000005.1"/>
</dbReference>